<reference evidence="2" key="1">
    <citation type="submission" date="2020-11" db="EMBL/GenBank/DDBJ databases">
        <authorList>
            <person name="Tran Van P."/>
        </authorList>
    </citation>
    <scope>NUCLEOTIDE SEQUENCE</scope>
</reference>
<feature type="region of interest" description="Disordered" evidence="1">
    <location>
        <begin position="35"/>
        <end position="66"/>
    </location>
</feature>
<dbReference type="EMBL" id="OA882369">
    <property type="protein sequence ID" value="CAD7274965.1"/>
    <property type="molecule type" value="Genomic_DNA"/>
</dbReference>
<feature type="compositionally biased region" description="Acidic residues" evidence="1">
    <location>
        <begin position="167"/>
        <end position="178"/>
    </location>
</feature>
<feature type="compositionally biased region" description="Acidic residues" evidence="1">
    <location>
        <begin position="126"/>
        <end position="138"/>
    </location>
</feature>
<protein>
    <submittedName>
        <fullName evidence="2">Uncharacterized protein</fullName>
    </submittedName>
</protein>
<gene>
    <name evidence="2" type="ORF">NMOB1V02_LOCUS2775</name>
</gene>
<accession>A0A7R9BI81</accession>
<name>A0A7R9BI81_9CRUS</name>
<dbReference type="AlphaFoldDB" id="A0A7R9BI81"/>
<feature type="compositionally biased region" description="Polar residues" evidence="1">
    <location>
        <begin position="98"/>
        <end position="124"/>
    </location>
</feature>
<dbReference type="EMBL" id="CAJPEX010000332">
    <property type="protein sequence ID" value="CAG0915117.1"/>
    <property type="molecule type" value="Genomic_DNA"/>
</dbReference>
<organism evidence="2">
    <name type="scientific">Notodromas monacha</name>
    <dbReference type="NCBI Taxonomy" id="399045"/>
    <lineage>
        <taxon>Eukaryota</taxon>
        <taxon>Metazoa</taxon>
        <taxon>Ecdysozoa</taxon>
        <taxon>Arthropoda</taxon>
        <taxon>Crustacea</taxon>
        <taxon>Oligostraca</taxon>
        <taxon>Ostracoda</taxon>
        <taxon>Podocopa</taxon>
        <taxon>Podocopida</taxon>
        <taxon>Cypridocopina</taxon>
        <taxon>Cypridoidea</taxon>
        <taxon>Cyprididae</taxon>
        <taxon>Notodromas</taxon>
    </lineage>
</organism>
<dbReference type="Proteomes" id="UP000678499">
    <property type="component" value="Unassembled WGS sequence"/>
</dbReference>
<proteinExistence type="predicted"/>
<keyword evidence="3" id="KW-1185">Reference proteome</keyword>
<feature type="region of interest" description="Disordered" evidence="1">
    <location>
        <begin position="98"/>
        <end position="185"/>
    </location>
</feature>
<evidence type="ECO:0000256" key="1">
    <source>
        <dbReference type="SAM" id="MobiDB-lite"/>
    </source>
</evidence>
<sequence>MTQTQGILKRPQMDGRRQMRTTFVGIDPCASEVSVFGRPRPSPRKKLDLTRPRAATPMVPPPNDANTAVFRNGLLNMEKRFEAPADWFVSDSQHQVSHINNNNFDESSKDGGSSTINANNSSVSEPIDENDNDDDDDAAAVVRVGRTHDGNDSNAVSSCRPTAGGADDNDDDDNDEYDPANHPEDALKFRNLTEFVTVVRDNYRMWFWAEHPGDGGRNVNVETRMDPKFEKVLVTSNTQDPETERRNREKERCLWLQEDRMRWIRALYEHIKEFRTQAKFYLALVIEARGRDPEYDPEEDEQVVAIRKQMIPWADEVMSNVLLLAGIETQIYADLQKDMPSITM</sequence>
<evidence type="ECO:0000313" key="2">
    <source>
        <dbReference type="EMBL" id="CAD7274965.1"/>
    </source>
</evidence>
<evidence type="ECO:0000313" key="3">
    <source>
        <dbReference type="Proteomes" id="UP000678499"/>
    </source>
</evidence>